<dbReference type="Proteomes" id="UP000283644">
    <property type="component" value="Unassembled WGS sequence"/>
</dbReference>
<evidence type="ECO:0000313" key="8">
    <source>
        <dbReference type="EMBL" id="RHW27465.1"/>
    </source>
</evidence>
<dbReference type="InterPro" id="IPR007627">
    <property type="entry name" value="RNA_pol_sigma70_r2"/>
</dbReference>
<protein>
    <submittedName>
        <fullName evidence="8">Sigma-70 family RNA polymerase sigma factor</fullName>
    </submittedName>
</protein>
<organism evidence="8 9">
    <name type="scientific">Nocardioides immobilis</name>
    <dbReference type="NCBI Taxonomy" id="2049295"/>
    <lineage>
        <taxon>Bacteria</taxon>
        <taxon>Bacillati</taxon>
        <taxon>Actinomycetota</taxon>
        <taxon>Actinomycetes</taxon>
        <taxon>Propionibacteriales</taxon>
        <taxon>Nocardioidaceae</taxon>
        <taxon>Nocardioides</taxon>
    </lineage>
</organism>
<gene>
    <name evidence="8" type="ORF">D0Z08_10005</name>
</gene>
<comment type="caution">
    <text evidence="8">The sequence shown here is derived from an EMBL/GenBank/DDBJ whole genome shotgun (WGS) entry which is preliminary data.</text>
</comment>
<dbReference type="InterPro" id="IPR036388">
    <property type="entry name" value="WH-like_DNA-bd_sf"/>
</dbReference>
<dbReference type="InterPro" id="IPR013324">
    <property type="entry name" value="RNA_pol_sigma_r3/r4-like"/>
</dbReference>
<accession>A0A417Y4D9</accession>
<dbReference type="Gene3D" id="1.10.10.10">
    <property type="entry name" value="Winged helix-like DNA-binding domain superfamily/Winged helix DNA-binding domain"/>
    <property type="match status" value="1"/>
</dbReference>
<reference evidence="8 9" key="1">
    <citation type="submission" date="2018-09" db="EMBL/GenBank/DDBJ databases">
        <title>Genome sequencing of Nocardioides immobilis CCTCC AB 2017083 for comparison to Nocardioides silvaticus.</title>
        <authorList>
            <person name="Li C."/>
            <person name="Wang G."/>
        </authorList>
    </citation>
    <scope>NUCLEOTIDE SEQUENCE [LARGE SCALE GENOMIC DNA]</scope>
    <source>
        <strain evidence="8 9">CCTCC AB 2017083</strain>
    </source>
</reference>
<dbReference type="Pfam" id="PF04542">
    <property type="entry name" value="Sigma70_r2"/>
    <property type="match status" value="1"/>
</dbReference>
<evidence type="ECO:0000256" key="4">
    <source>
        <dbReference type="ARBA" id="ARBA00023125"/>
    </source>
</evidence>
<evidence type="ECO:0000256" key="3">
    <source>
        <dbReference type="ARBA" id="ARBA00023082"/>
    </source>
</evidence>
<dbReference type="NCBIfam" id="TIGR02937">
    <property type="entry name" value="sigma70-ECF"/>
    <property type="match status" value="1"/>
</dbReference>
<keyword evidence="5" id="KW-0804">Transcription</keyword>
<keyword evidence="9" id="KW-1185">Reference proteome</keyword>
<proteinExistence type="inferred from homology"/>
<dbReference type="Pfam" id="PF08281">
    <property type="entry name" value="Sigma70_r4_2"/>
    <property type="match status" value="1"/>
</dbReference>
<dbReference type="InterPro" id="IPR013249">
    <property type="entry name" value="RNA_pol_sigma70_r4_t2"/>
</dbReference>
<dbReference type="GO" id="GO:0016987">
    <property type="term" value="F:sigma factor activity"/>
    <property type="evidence" value="ECO:0007669"/>
    <property type="project" value="UniProtKB-KW"/>
</dbReference>
<dbReference type="GO" id="GO:0003677">
    <property type="term" value="F:DNA binding"/>
    <property type="evidence" value="ECO:0007669"/>
    <property type="project" value="UniProtKB-KW"/>
</dbReference>
<dbReference type="InterPro" id="IPR013325">
    <property type="entry name" value="RNA_pol_sigma_r2"/>
</dbReference>
<keyword evidence="4" id="KW-0238">DNA-binding</keyword>
<evidence type="ECO:0000256" key="2">
    <source>
        <dbReference type="ARBA" id="ARBA00023015"/>
    </source>
</evidence>
<keyword evidence="2" id="KW-0805">Transcription regulation</keyword>
<dbReference type="PANTHER" id="PTHR43133:SF8">
    <property type="entry name" value="RNA POLYMERASE SIGMA FACTOR HI_1459-RELATED"/>
    <property type="match status" value="1"/>
</dbReference>
<dbReference type="AlphaFoldDB" id="A0A417Y4D9"/>
<dbReference type="InterPro" id="IPR039425">
    <property type="entry name" value="RNA_pol_sigma-70-like"/>
</dbReference>
<dbReference type="PANTHER" id="PTHR43133">
    <property type="entry name" value="RNA POLYMERASE ECF-TYPE SIGMA FACTO"/>
    <property type="match status" value="1"/>
</dbReference>
<feature type="domain" description="RNA polymerase sigma-70 region 2" evidence="6">
    <location>
        <begin position="23"/>
        <end position="89"/>
    </location>
</feature>
<keyword evidence="3" id="KW-0731">Sigma factor</keyword>
<dbReference type="InterPro" id="IPR014284">
    <property type="entry name" value="RNA_pol_sigma-70_dom"/>
</dbReference>
<dbReference type="GO" id="GO:0006352">
    <property type="term" value="P:DNA-templated transcription initiation"/>
    <property type="evidence" value="ECO:0007669"/>
    <property type="project" value="InterPro"/>
</dbReference>
<dbReference type="EMBL" id="QXGH01000013">
    <property type="protein sequence ID" value="RHW27465.1"/>
    <property type="molecule type" value="Genomic_DNA"/>
</dbReference>
<evidence type="ECO:0000256" key="1">
    <source>
        <dbReference type="ARBA" id="ARBA00010641"/>
    </source>
</evidence>
<evidence type="ECO:0000259" key="6">
    <source>
        <dbReference type="Pfam" id="PF04542"/>
    </source>
</evidence>
<dbReference type="OrthoDB" id="4184921at2"/>
<evidence type="ECO:0000256" key="5">
    <source>
        <dbReference type="ARBA" id="ARBA00023163"/>
    </source>
</evidence>
<feature type="domain" description="RNA polymerase sigma factor 70 region 4 type 2" evidence="7">
    <location>
        <begin position="116"/>
        <end position="168"/>
    </location>
</feature>
<sequence length="208" mass="22940">MTPTSDPGSSDEHDPELQFRALYDGNFAAVLGYTLRRVDQPADAADVVSEVFLVAWRRLDEAPPGDGRPWLFGIARHTLSNYHRGQRRRQRLGGRLRDALGRDVVPDPATGVAEWDRIRRVLLRLRPDDRELLMLVGWDGLTPTEAAGVVGIAPGTARMRLARARQRLRSLLGGELVDGDQVRGGCDAPAITGHVQAVPFEHVIGESR</sequence>
<evidence type="ECO:0000313" key="9">
    <source>
        <dbReference type="Proteomes" id="UP000283644"/>
    </source>
</evidence>
<dbReference type="RefSeq" id="WP_118925086.1">
    <property type="nucleotide sequence ID" value="NZ_QXGH01000013.1"/>
</dbReference>
<evidence type="ECO:0000259" key="7">
    <source>
        <dbReference type="Pfam" id="PF08281"/>
    </source>
</evidence>
<dbReference type="SUPFAM" id="SSF88659">
    <property type="entry name" value="Sigma3 and sigma4 domains of RNA polymerase sigma factors"/>
    <property type="match status" value="1"/>
</dbReference>
<name>A0A417Y4D9_9ACTN</name>
<dbReference type="SUPFAM" id="SSF88946">
    <property type="entry name" value="Sigma2 domain of RNA polymerase sigma factors"/>
    <property type="match status" value="1"/>
</dbReference>
<dbReference type="Gene3D" id="1.10.1740.10">
    <property type="match status" value="1"/>
</dbReference>
<comment type="similarity">
    <text evidence="1">Belongs to the sigma-70 factor family. ECF subfamily.</text>
</comment>